<organism evidence="4 5">
    <name type="scientific">Congzhengia minquanensis</name>
    <dbReference type="NCBI Taxonomy" id="2763657"/>
    <lineage>
        <taxon>Bacteria</taxon>
        <taxon>Bacillati</taxon>
        <taxon>Bacillota</taxon>
        <taxon>Clostridia</taxon>
        <taxon>Eubacteriales</taxon>
        <taxon>Oscillospiraceae</taxon>
        <taxon>Congzhengia</taxon>
    </lineage>
</organism>
<dbReference type="EMBL" id="JACRSU010000005">
    <property type="protein sequence ID" value="MBC8541698.1"/>
    <property type="molecule type" value="Genomic_DNA"/>
</dbReference>
<keyword evidence="1" id="KW-0285">Flavoprotein</keyword>
<proteinExistence type="predicted"/>
<evidence type="ECO:0000256" key="1">
    <source>
        <dbReference type="ARBA" id="ARBA00022630"/>
    </source>
</evidence>
<feature type="domain" description="NADH:flavin oxidoreductase/NADH oxidase N-terminal" evidence="3">
    <location>
        <begin position="34"/>
        <end position="397"/>
    </location>
</feature>
<dbReference type="InterPro" id="IPR001155">
    <property type="entry name" value="OxRdtase_FMN_N"/>
</dbReference>
<dbReference type="Gene3D" id="3.20.20.70">
    <property type="entry name" value="Aldolase class I"/>
    <property type="match status" value="1"/>
</dbReference>
<dbReference type="InterPro" id="IPR013785">
    <property type="entry name" value="Aldolase_TIM"/>
</dbReference>
<dbReference type="RefSeq" id="WP_249313721.1">
    <property type="nucleotide sequence ID" value="NZ_JACRSU010000005.1"/>
</dbReference>
<sequence>MKYEPFHYSSLKELKAKFDEYSLPFYAQENTDILFEKVKTGSWELKNRFVIQPMEGCDGTAAGEPGELTKRRYHRFAESGAALIWMEAVSVAAEGRANPRQLYICGKTADSFKRLTESVKEICMKQNGFEPMVILQATHSGRQSKPGGSPAPVIAYHNPVFEKEHLLNHDCIISDDALKKLEERFGYAVHLAQMAGFDGVDIKCCHGYLANELLSAFSRPGAYGGSFENRTRFIRNCIANANAAVTGNFMVTSRLGVYDGFPYPYGFGVKEGEGTKVCADEAVQLVGILHNQLGVNIINITAGNPYVNPHVNRPYDSGGYIPDEHPFVGVSRIIAYAGQIQKAYPKMAVVSSGYSYLRHLAPFAAAGAIENGLCTMAGFGRTAFAYPQFIADLKKNRKMDPKKCCITCSKCTQLMRMGTVSGCVVRDREVYLKLYQEACSAEK</sequence>
<dbReference type="PANTHER" id="PTHR43656">
    <property type="entry name" value="BINDING OXIDOREDUCTASE, PUTATIVE (AFU_ORTHOLOGUE AFUA_2G08260)-RELATED"/>
    <property type="match status" value="1"/>
</dbReference>
<dbReference type="InterPro" id="IPR051799">
    <property type="entry name" value="NADH_flavin_oxidoreductase"/>
</dbReference>
<gene>
    <name evidence="4" type="ORF">H8698_11990</name>
</gene>
<name>A0A926HZQ7_9FIRM</name>
<accession>A0A926HZQ7</accession>
<dbReference type="Proteomes" id="UP000611762">
    <property type="component" value="Unassembled WGS sequence"/>
</dbReference>
<dbReference type="GO" id="GO:0010181">
    <property type="term" value="F:FMN binding"/>
    <property type="evidence" value="ECO:0007669"/>
    <property type="project" value="InterPro"/>
</dbReference>
<protein>
    <submittedName>
        <fullName evidence="4">Flavin oxidoreductase/NADH oxidase</fullName>
    </submittedName>
</protein>
<dbReference type="AlphaFoldDB" id="A0A926HZQ7"/>
<evidence type="ECO:0000313" key="4">
    <source>
        <dbReference type="EMBL" id="MBC8541698.1"/>
    </source>
</evidence>
<keyword evidence="5" id="KW-1185">Reference proteome</keyword>
<evidence type="ECO:0000313" key="5">
    <source>
        <dbReference type="Proteomes" id="UP000611762"/>
    </source>
</evidence>
<evidence type="ECO:0000259" key="3">
    <source>
        <dbReference type="Pfam" id="PF00724"/>
    </source>
</evidence>
<keyword evidence="2" id="KW-0560">Oxidoreductase</keyword>
<dbReference type="SUPFAM" id="SSF51395">
    <property type="entry name" value="FMN-linked oxidoreductases"/>
    <property type="match status" value="1"/>
</dbReference>
<reference evidence="4" key="1">
    <citation type="submission" date="2020-08" db="EMBL/GenBank/DDBJ databases">
        <title>Genome public.</title>
        <authorList>
            <person name="Liu C."/>
            <person name="Sun Q."/>
        </authorList>
    </citation>
    <scope>NUCLEOTIDE SEQUENCE</scope>
    <source>
        <strain evidence="4">H8</strain>
    </source>
</reference>
<dbReference type="Pfam" id="PF00724">
    <property type="entry name" value="Oxidored_FMN"/>
    <property type="match status" value="1"/>
</dbReference>
<comment type="caution">
    <text evidence="4">The sequence shown here is derived from an EMBL/GenBank/DDBJ whole genome shotgun (WGS) entry which is preliminary data.</text>
</comment>
<evidence type="ECO:0000256" key="2">
    <source>
        <dbReference type="ARBA" id="ARBA00023002"/>
    </source>
</evidence>
<dbReference type="PANTHER" id="PTHR43656:SF2">
    <property type="entry name" value="BINDING OXIDOREDUCTASE, PUTATIVE (AFU_ORTHOLOGUE AFUA_2G08260)-RELATED"/>
    <property type="match status" value="1"/>
</dbReference>
<dbReference type="GO" id="GO:0016491">
    <property type="term" value="F:oxidoreductase activity"/>
    <property type="evidence" value="ECO:0007669"/>
    <property type="project" value="UniProtKB-KW"/>
</dbReference>